<organism evidence="1 2">
    <name type="scientific">Carex littledalei</name>
    <dbReference type="NCBI Taxonomy" id="544730"/>
    <lineage>
        <taxon>Eukaryota</taxon>
        <taxon>Viridiplantae</taxon>
        <taxon>Streptophyta</taxon>
        <taxon>Embryophyta</taxon>
        <taxon>Tracheophyta</taxon>
        <taxon>Spermatophyta</taxon>
        <taxon>Magnoliopsida</taxon>
        <taxon>Liliopsida</taxon>
        <taxon>Poales</taxon>
        <taxon>Cyperaceae</taxon>
        <taxon>Cyperoideae</taxon>
        <taxon>Cariceae</taxon>
        <taxon>Carex</taxon>
        <taxon>Carex subgen. Euthyceras</taxon>
    </lineage>
</organism>
<dbReference type="Proteomes" id="UP000623129">
    <property type="component" value="Unassembled WGS sequence"/>
</dbReference>
<comment type="caution">
    <text evidence="1">The sequence shown here is derived from an EMBL/GenBank/DDBJ whole genome shotgun (WGS) entry which is preliminary data.</text>
</comment>
<dbReference type="EMBL" id="SWLB01000001">
    <property type="protein sequence ID" value="KAF3342008.1"/>
    <property type="molecule type" value="Genomic_DNA"/>
</dbReference>
<name>A0A833RWU8_9POAL</name>
<reference evidence="1" key="1">
    <citation type="submission" date="2020-01" db="EMBL/GenBank/DDBJ databases">
        <title>Genome sequence of Kobresia littledalei, the first chromosome-level genome in the family Cyperaceae.</title>
        <authorList>
            <person name="Qu G."/>
        </authorList>
    </citation>
    <scope>NUCLEOTIDE SEQUENCE</scope>
    <source>
        <strain evidence="1">C.B.Clarke</strain>
        <tissue evidence="1">Leaf</tissue>
    </source>
</reference>
<sequence length="188" mass="22041">MERAHCLSISTTEADAEGVIRRRTQFSIEPAIKEYYFVAIEFVAKKSDKGINVISSFCNKYHTSEDELRSTLVKMNHLVENLLKKKPLIQEQLKLLLRWLWKIYMDKSGMWAQTMQTLYSINEVDQIQGSQIASYFIKSLLILRQFYNASVEWVPQIRVDGLQLVNSTVHWRWTSTGKFSTYIMISFE</sequence>
<gene>
    <name evidence="1" type="ORF">FCM35_KLT00646</name>
</gene>
<accession>A0A833RWU8</accession>
<evidence type="ECO:0000313" key="2">
    <source>
        <dbReference type="Proteomes" id="UP000623129"/>
    </source>
</evidence>
<proteinExistence type="predicted"/>
<keyword evidence="2" id="KW-1185">Reference proteome</keyword>
<dbReference type="OrthoDB" id="844594at2759"/>
<dbReference type="AlphaFoldDB" id="A0A833RWU8"/>
<protein>
    <submittedName>
        <fullName evidence="1">Retinoblastoma-related protein</fullName>
    </submittedName>
</protein>
<evidence type="ECO:0000313" key="1">
    <source>
        <dbReference type="EMBL" id="KAF3342008.1"/>
    </source>
</evidence>